<evidence type="ECO:0000313" key="5">
    <source>
        <dbReference type="EMBL" id="KAF2967574.1"/>
    </source>
</evidence>
<dbReference type="GO" id="GO:0043041">
    <property type="term" value="P:amino acid activation for nonribosomal peptide biosynthetic process"/>
    <property type="evidence" value="ECO:0007669"/>
    <property type="project" value="TreeGrafter"/>
</dbReference>
<dbReference type="Pfam" id="PF00501">
    <property type="entry name" value="AMP-binding"/>
    <property type="match status" value="1"/>
</dbReference>
<dbReference type="InParanoid" id="A0A7C8MWV0"/>
<keyword evidence="2" id="KW-0597">Phosphoprotein</keyword>
<dbReference type="EMBL" id="WUBL01000065">
    <property type="protein sequence ID" value="KAF2967574.1"/>
    <property type="molecule type" value="Genomic_DNA"/>
</dbReference>
<comment type="caution">
    <text evidence="5">The sequence shown here is derived from an EMBL/GenBank/DDBJ whole genome shotgun (WGS) entry which is preliminary data.</text>
</comment>
<dbReference type="InterPro" id="IPR042099">
    <property type="entry name" value="ANL_N_sf"/>
</dbReference>
<evidence type="ECO:0000313" key="6">
    <source>
        <dbReference type="Proteomes" id="UP000481858"/>
    </source>
</evidence>
<dbReference type="Pfam" id="PF00550">
    <property type="entry name" value="PP-binding"/>
    <property type="match status" value="1"/>
</dbReference>
<dbReference type="InterPro" id="IPR020845">
    <property type="entry name" value="AMP-binding_CS"/>
</dbReference>
<dbReference type="CDD" id="cd05918">
    <property type="entry name" value="A_NRPS_SidN3_like"/>
    <property type="match status" value="1"/>
</dbReference>
<dbReference type="GO" id="GO:0031177">
    <property type="term" value="F:phosphopantetheine binding"/>
    <property type="evidence" value="ECO:0007669"/>
    <property type="project" value="InterPro"/>
</dbReference>
<dbReference type="Gene3D" id="3.40.50.12780">
    <property type="entry name" value="N-terminal domain of ligase-like"/>
    <property type="match status" value="1"/>
</dbReference>
<sequence>MANIGSHESATKYWETLLKGLKPCRFPTLVDRAPKTQVHSYQESTAQLDISSLAVNEFCTQHHVTPGGLLRTAWAVTVGSYAGVDDVSFGYSCGSGTSICRTLITADQLLSQTMHELTRVVKGAARHGTCSIPGIEKLTGMELRSMFNSGLQVSSSTDLDVDGVATPSQGMVPVRDMEGQQYDIFARVLIDQDSTIAVSIRTLKAKISASQTANVAHTLAKVVTEILDTGVESTIGDLDIFSQRDYNQVMEWNKIRPQAVDNCFHHLVRDIAKKRPDSPAICSWDRSFTYGELDTLTTKVANRLVSLGAGPEVLVLVCFDKSSLAVAAMLSIFKAGGAFVAMDPSYPASRIRAIAEATKASIVISDPAHCRLFEGILKHVVGLDHKLADELPSSPSIVVSTQQASPSNTAYVVFTSGSTGAPKGIMVEHRALCTAALSLAAPMRVDSSSRFLQFAAYTFDLSYGDIFVTLSQGGCICVPSEHERLNDLVGSMVRMRVNTACMIPSVARIFQPGDVPGLKTLLLGGEALLQESLEVWASKVYLAQMYGPSEAVIWCTSSKLMPNSAANNIGRGLAAVLWVVSATNHDHLCPIGCIGELLIEGPVLARGYLGIEQTRLSFVENPRWAQVEPGEHRRFYKTGDLVRYDTDGSLRFVGRKDTQIKYNGRRIEMGEIEFHLSSHELLRQSLIALPTAGVYNKRLVAVVVLKSTKPSEKSTAGEIKTIKGKARDATASEVAQLKDYLASKVPAYMLPQYWVAVEEIPLMISGKMNRVLTKKFLETLDVHDDEQSSERWPLLKETAQQSADDAVEIRLRDMLGRVLNKDVADIGTQSEFSSLGGDSFSAMELVALCKAEGLVLTVRDVASSSTIRSLGAIVKTRLRETGLDAPQVRGSSLSFVPAWWQPTLITA</sequence>
<proteinExistence type="predicted"/>
<dbReference type="NCBIfam" id="TIGR01733">
    <property type="entry name" value="AA-adenyl-dom"/>
    <property type="match status" value="1"/>
</dbReference>
<dbReference type="GO" id="GO:0005737">
    <property type="term" value="C:cytoplasm"/>
    <property type="evidence" value="ECO:0007669"/>
    <property type="project" value="TreeGrafter"/>
</dbReference>
<dbReference type="FunFam" id="3.30.300.30:FF:000015">
    <property type="entry name" value="Nonribosomal peptide synthase SidD"/>
    <property type="match status" value="1"/>
</dbReference>
<dbReference type="GO" id="GO:0044550">
    <property type="term" value="P:secondary metabolite biosynthetic process"/>
    <property type="evidence" value="ECO:0007669"/>
    <property type="project" value="TreeGrafter"/>
</dbReference>
<dbReference type="Gene3D" id="3.30.559.30">
    <property type="entry name" value="Nonribosomal peptide synthetase, condensation domain"/>
    <property type="match status" value="1"/>
</dbReference>
<dbReference type="InterPro" id="IPR009081">
    <property type="entry name" value="PP-bd_ACP"/>
</dbReference>
<evidence type="ECO:0000259" key="4">
    <source>
        <dbReference type="PROSITE" id="PS50075"/>
    </source>
</evidence>
<dbReference type="InterPro" id="IPR000873">
    <property type="entry name" value="AMP-dep_synth/lig_dom"/>
</dbReference>
<dbReference type="Gene3D" id="3.30.300.30">
    <property type="match status" value="1"/>
</dbReference>
<gene>
    <name evidence="5" type="ORF">GQX73_g5993</name>
</gene>
<dbReference type="InterPro" id="IPR020806">
    <property type="entry name" value="PKS_PP-bd"/>
</dbReference>
<dbReference type="SUPFAM" id="SSF52777">
    <property type="entry name" value="CoA-dependent acyltransferases"/>
    <property type="match status" value="1"/>
</dbReference>
<dbReference type="Gene3D" id="1.10.1200.10">
    <property type="entry name" value="ACP-like"/>
    <property type="match status" value="1"/>
</dbReference>
<keyword evidence="3" id="KW-0436">Ligase</keyword>
<dbReference type="SUPFAM" id="SSF56801">
    <property type="entry name" value="Acetyl-CoA synthetase-like"/>
    <property type="match status" value="1"/>
</dbReference>
<dbReference type="GO" id="GO:0016874">
    <property type="term" value="F:ligase activity"/>
    <property type="evidence" value="ECO:0007669"/>
    <property type="project" value="UniProtKB-KW"/>
</dbReference>
<evidence type="ECO:0000256" key="1">
    <source>
        <dbReference type="ARBA" id="ARBA00022450"/>
    </source>
</evidence>
<accession>A0A7C8MWV0</accession>
<dbReference type="InterPro" id="IPR045851">
    <property type="entry name" value="AMP-bd_C_sf"/>
</dbReference>
<dbReference type="InterPro" id="IPR010071">
    <property type="entry name" value="AA_adenyl_dom"/>
</dbReference>
<reference evidence="5 6" key="1">
    <citation type="submission" date="2019-12" db="EMBL/GenBank/DDBJ databases">
        <title>Draft genome sequence of the ascomycete Xylaria multiplex DSM 110363.</title>
        <authorList>
            <person name="Buettner E."/>
            <person name="Kellner H."/>
        </authorList>
    </citation>
    <scope>NUCLEOTIDE SEQUENCE [LARGE SCALE GENOMIC DNA]</scope>
    <source>
        <strain evidence="5 6">DSM 110363</strain>
    </source>
</reference>
<dbReference type="OrthoDB" id="416786at2759"/>
<dbReference type="PROSITE" id="PS50075">
    <property type="entry name" value="CARRIER"/>
    <property type="match status" value="1"/>
</dbReference>
<dbReference type="PANTHER" id="PTHR45527">
    <property type="entry name" value="NONRIBOSOMAL PEPTIDE SYNTHETASE"/>
    <property type="match status" value="1"/>
</dbReference>
<evidence type="ECO:0000256" key="2">
    <source>
        <dbReference type="ARBA" id="ARBA00022553"/>
    </source>
</evidence>
<keyword evidence="6" id="KW-1185">Reference proteome</keyword>
<feature type="domain" description="Carrier" evidence="4">
    <location>
        <begin position="805"/>
        <end position="878"/>
    </location>
</feature>
<dbReference type="SUPFAM" id="SSF47336">
    <property type="entry name" value="ACP-like"/>
    <property type="match status" value="1"/>
</dbReference>
<dbReference type="PROSITE" id="PS00455">
    <property type="entry name" value="AMP_BINDING"/>
    <property type="match status" value="1"/>
</dbReference>
<dbReference type="Proteomes" id="UP000481858">
    <property type="component" value="Unassembled WGS sequence"/>
</dbReference>
<protein>
    <recommendedName>
        <fullName evidence="4">Carrier domain-containing protein</fullName>
    </recommendedName>
</protein>
<dbReference type="PANTHER" id="PTHR45527:SF1">
    <property type="entry name" value="FATTY ACID SYNTHASE"/>
    <property type="match status" value="1"/>
</dbReference>
<dbReference type="FunFam" id="3.40.50.12780:FF:000014">
    <property type="entry name" value="Nonribosomal peptide synthetase 1"/>
    <property type="match status" value="1"/>
</dbReference>
<evidence type="ECO:0000256" key="3">
    <source>
        <dbReference type="ARBA" id="ARBA00022598"/>
    </source>
</evidence>
<name>A0A7C8MWV0_9PEZI</name>
<keyword evidence="1" id="KW-0596">Phosphopantetheine</keyword>
<organism evidence="5 6">
    <name type="scientific">Xylaria multiplex</name>
    <dbReference type="NCBI Taxonomy" id="323545"/>
    <lineage>
        <taxon>Eukaryota</taxon>
        <taxon>Fungi</taxon>
        <taxon>Dikarya</taxon>
        <taxon>Ascomycota</taxon>
        <taxon>Pezizomycotina</taxon>
        <taxon>Sordariomycetes</taxon>
        <taxon>Xylariomycetidae</taxon>
        <taxon>Xylariales</taxon>
        <taxon>Xylariaceae</taxon>
        <taxon>Xylaria</taxon>
    </lineage>
</organism>
<dbReference type="SMART" id="SM00823">
    <property type="entry name" value="PKS_PP"/>
    <property type="match status" value="1"/>
</dbReference>
<dbReference type="InterPro" id="IPR036736">
    <property type="entry name" value="ACP-like_sf"/>
</dbReference>
<dbReference type="AlphaFoldDB" id="A0A7C8MWV0"/>